<protein>
    <recommendedName>
        <fullName evidence="4">FAD/NAD(P)-binding domain-containing protein</fullName>
    </recommendedName>
</protein>
<keyword evidence="3" id="KW-0560">Oxidoreductase</keyword>
<dbReference type="InterPro" id="IPR036188">
    <property type="entry name" value="FAD/NAD-bd_sf"/>
</dbReference>
<dbReference type="AlphaFoldDB" id="A0AAN9URV4"/>
<dbReference type="Gene3D" id="3.50.50.60">
    <property type="entry name" value="FAD/NAD(P)-binding domain"/>
    <property type="match status" value="2"/>
</dbReference>
<comment type="similarity">
    <text evidence="1">Belongs to the class-II pyridine nucleotide-disulfide oxidoreductase family.</text>
</comment>
<dbReference type="EMBL" id="JAKJXP020000044">
    <property type="protein sequence ID" value="KAK7751887.1"/>
    <property type="molecule type" value="Genomic_DNA"/>
</dbReference>
<dbReference type="InterPro" id="IPR023753">
    <property type="entry name" value="FAD/NAD-binding_dom"/>
</dbReference>
<dbReference type="GO" id="GO:0016491">
    <property type="term" value="F:oxidoreductase activity"/>
    <property type="evidence" value="ECO:0007669"/>
    <property type="project" value="UniProtKB-KW"/>
</dbReference>
<dbReference type="Proteomes" id="UP001320420">
    <property type="component" value="Unassembled WGS sequence"/>
</dbReference>
<evidence type="ECO:0000313" key="6">
    <source>
        <dbReference type="Proteomes" id="UP001320420"/>
    </source>
</evidence>
<feature type="domain" description="FAD/NAD(P)-binding" evidence="4">
    <location>
        <begin position="5"/>
        <end position="295"/>
    </location>
</feature>
<accession>A0AAN9URV4</accession>
<dbReference type="InterPro" id="IPR050097">
    <property type="entry name" value="Ferredoxin-NADP_redctase_2"/>
</dbReference>
<evidence type="ECO:0000259" key="4">
    <source>
        <dbReference type="Pfam" id="PF07992"/>
    </source>
</evidence>
<dbReference type="PANTHER" id="PTHR48105">
    <property type="entry name" value="THIOREDOXIN REDUCTASE 1-RELATED-RELATED"/>
    <property type="match status" value="1"/>
</dbReference>
<dbReference type="GO" id="GO:0097237">
    <property type="term" value="P:cellular response to toxic substance"/>
    <property type="evidence" value="ECO:0007669"/>
    <property type="project" value="UniProtKB-ARBA"/>
</dbReference>
<organism evidence="5 6">
    <name type="scientific">Diatrype stigma</name>
    <dbReference type="NCBI Taxonomy" id="117547"/>
    <lineage>
        <taxon>Eukaryota</taxon>
        <taxon>Fungi</taxon>
        <taxon>Dikarya</taxon>
        <taxon>Ascomycota</taxon>
        <taxon>Pezizomycotina</taxon>
        <taxon>Sordariomycetes</taxon>
        <taxon>Xylariomycetidae</taxon>
        <taxon>Xylariales</taxon>
        <taxon>Diatrypaceae</taxon>
        <taxon>Diatrype</taxon>
    </lineage>
</organism>
<dbReference type="Pfam" id="PF07992">
    <property type="entry name" value="Pyr_redox_2"/>
    <property type="match status" value="1"/>
</dbReference>
<evidence type="ECO:0000256" key="3">
    <source>
        <dbReference type="ARBA" id="ARBA00023002"/>
    </source>
</evidence>
<evidence type="ECO:0000256" key="1">
    <source>
        <dbReference type="ARBA" id="ARBA00009333"/>
    </source>
</evidence>
<gene>
    <name evidence="5" type="ORF">SLS62_006188</name>
</gene>
<proteinExistence type="inferred from homology"/>
<evidence type="ECO:0000256" key="2">
    <source>
        <dbReference type="ARBA" id="ARBA00022630"/>
    </source>
</evidence>
<dbReference type="PRINTS" id="PR00368">
    <property type="entry name" value="FADPNR"/>
</dbReference>
<evidence type="ECO:0000313" key="5">
    <source>
        <dbReference type="EMBL" id="KAK7751887.1"/>
    </source>
</evidence>
<reference evidence="5 6" key="1">
    <citation type="submission" date="2024-02" db="EMBL/GenBank/DDBJ databases">
        <title>De novo assembly and annotation of 12 fungi associated with fruit tree decline syndrome in Ontario, Canada.</title>
        <authorList>
            <person name="Sulman M."/>
            <person name="Ellouze W."/>
            <person name="Ilyukhin E."/>
        </authorList>
    </citation>
    <scope>NUCLEOTIDE SEQUENCE [LARGE SCALE GENOMIC DNA]</scope>
    <source>
        <strain evidence="5 6">M11/M66-122</strain>
    </source>
</reference>
<comment type="caution">
    <text evidence="5">The sequence shown here is derived from an EMBL/GenBank/DDBJ whole genome shotgun (WGS) entry which is preliminary data.</text>
</comment>
<dbReference type="SUPFAM" id="SSF51905">
    <property type="entry name" value="FAD/NAD(P)-binding domain"/>
    <property type="match status" value="1"/>
</dbReference>
<dbReference type="PRINTS" id="PR00469">
    <property type="entry name" value="PNDRDTASEII"/>
</dbReference>
<keyword evidence="6" id="KW-1185">Reference proteome</keyword>
<keyword evidence="2" id="KW-0285">Flavoprotein</keyword>
<sequence length="317" mass="34012">MAFTDVAIIGGGPAGLTAAGTLAQQLHTAVVFDSRSYRNAAASHMHMVPTWDHRDPKEFRSAARQDILSRYSTIQFADVEVAKIEKISDSHFKVWDADGKERDFRKVILAVGSSNIYPDIEGYEQLWSKKMLDKPLLSLRSLTTVYSATSAGVLAVAPVSSPAFVIHGAENAAQLSKEVTLYTHGDQDLAGQLSAFANATFKVEPRRIKRLVDNAQANTVTVEFEDGATREEKFLLHAPQTTVQGPFASQLGLATTPMGDIAAEAPMYLTSVRGVFAAGDCITPYKVTPGAISSGCNAAVAASTQLLAEKHGHACMI</sequence>
<name>A0AAN9URV4_9PEZI</name>